<dbReference type="Gene3D" id="1.10.357.10">
    <property type="entry name" value="Tetracycline Repressor, domain 2"/>
    <property type="match status" value="2"/>
</dbReference>
<feature type="DNA-binding region" description="H-T-H motif" evidence="4">
    <location>
        <begin position="40"/>
        <end position="59"/>
    </location>
</feature>
<comment type="caution">
    <text evidence="6">The sequence shown here is derived from an EMBL/GenBank/DDBJ whole genome shotgun (WGS) entry which is preliminary data.</text>
</comment>
<evidence type="ECO:0000256" key="1">
    <source>
        <dbReference type="ARBA" id="ARBA00023015"/>
    </source>
</evidence>
<organism evidence="6 7">
    <name type="scientific">Frankia torreyi</name>
    <dbReference type="NCBI Taxonomy" id="1856"/>
    <lineage>
        <taxon>Bacteria</taxon>
        <taxon>Bacillati</taxon>
        <taxon>Actinomycetota</taxon>
        <taxon>Actinomycetes</taxon>
        <taxon>Frankiales</taxon>
        <taxon>Frankiaceae</taxon>
        <taxon>Frankia</taxon>
    </lineage>
</organism>
<feature type="domain" description="HTH tetR-type" evidence="5">
    <location>
        <begin position="17"/>
        <end position="77"/>
    </location>
</feature>
<dbReference type="PROSITE" id="PS50977">
    <property type="entry name" value="HTH_TETR_2"/>
    <property type="match status" value="2"/>
</dbReference>
<dbReference type="Gene3D" id="1.10.10.60">
    <property type="entry name" value="Homeodomain-like"/>
    <property type="match status" value="2"/>
</dbReference>
<gene>
    <name evidence="6" type="ORF">FF36_03951</name>
</gene>
<dbReference type="OrthoDB" id="4456617at2"/>
<evidence type="ECO:0000259" key="5">
    <source>
        <dbReference type="PROSITE" id="PS50977"/>
    </source>
</evidence>
<reference evidence="7" key="1">
    <citation type="submission" date="2015-02" db="EMBL/GenBank/DDBJ databases">
        <title>Draft Genome of Frankia sp. CpI1-S.</title>
        <authorList>
            <person name="Oshone R.T."/>
            <person name="Ngom M."/>
            <person name="Ghodhbane-Gtari F."/>
            <person name="Gtari M."/>
            <person name="Morris K."/>
            <person name="Thomas K."/>
            <person name="Sen A."/>
            <person name="Tisa L.S."/>
        </authorList>
    </citation>
    <scope>NUCLEOTIDE SEQUENCE [LARGE SCALE GENOMIC DNA]</scope>
    <source>
        <strain evidence="7">CpI1-S</strain>
    </source>
</reference>
<dbReference type="InterPro" id="IPR009057">
    <property type="entry name" value="Homeodomain-like_sf"/>
</dbReference>
<proteinExistence type="predicted"/>
<reference evidence="6 7" key="2">
    <citation type="journal article" date="2016" name="Genome Announc.">
        <title>Permanent Draft Genome Sequences for Two Variants of Frankia sp. Strain CpI1, the First Frankia Strain Isolated from Root Nodules of Comptonia peregrina.</title>
        <authorList>
            <person name="Oshone R."/>
            <person name="Hurst S.G.IV."/>
            <person name="Abebe-Akele F."/>
            <person name="Simpson S."/>
            <person name="Morris K."/>
            <person name="Thomas W.K."/>
            <person name="Tisa L.S."/>
        </authorList>
    </citation>
    <scope>NUCLEOTIDE SEQUENCE [LARGE SCALE GENOMIC DNA]</scope>
    <source>
        <strain evidence="7">CpI1-S</strain>
    </source>
</reference>
<sequence length="396" mass="43241">MSARVGRAPITRTPRPRDRRAQILAAASDLFYRFGYHNVGTEDIAKAVGITPGALYRHVRSKEELLASALSDSFERATIVIDRQLPGGFAAVVGDLAETAAHRRELGVLWTRETRHLHAEYRTPMLERFFAFLGNLTAALREARGELSRDDAQLLSWCLLAVLTSASYHRVAASPEVTTTLLRDMALRVCEARIDGCGVHEEPVAGRGETGLPPRARREALLAVAARLFGDRGYQSVTMEEVGAEVGMTGTGVYRHFATKGDLLSAIVARATESLQLGLSRALSAATTPAAGLDNVVAAYIDFAMAHTDLVNVLLAEVMNVPQPYRHRIRRAEHDYVAEWVCLLAATHPELDRTTVLFRVHAVLTVINDVARTPHLRGQPGLVDKVRLVAAAVLHG</sequence>
<keyword evidence="2 4" id="KW-0238">DNA-binding</keyword>
<dbReference type="RefSeq" id="WP_044886515.1">
    <property type="nucleotide sequence ID" value="NZ_JYFN01000032.1"/>
</dbReference>
<dbReference type="AlphaFoldDB" id="A0A0D8BED9"/>
<evidence type="ECO:0000256" key="3">
    <source>
        <dbReference type="ARBA" id="ARBA00023163"/>
    </source>
</evidence>
<dbReference type="GO" id="GO:0003700">
    <property type="term" value="F:DNA-binding transcription factor activity"/>
    <property type="evidence" value="ECO:0007669"/>
    <property type="project" value="TreeGrafter"/>
</dbReference>
<dbReference type="InterPro" id="IPR001647">
    <property type="entry name" value="HTH_TetR"/>
</dbReference>
<dbReference type="PATRIC" id="fig|1502723.3.peg.3640"/>
<dbReference type="PANTHER" id="PTHR30055">
    <property type="entry name" value="HTH-TYPE TRANSCRIPTIONAL REGULATOR RUTR"/>
    <property type="match status" value="1"/>
</dbReference>
<dbReference type="Proteomes" id="UP000032545">
    <property type="component" value="Unassembled WGS sequence"/>
</dbReference>
<accession>A0A0D8BED9</accession>
<feature type="domain" description="HTH tetR-type" evidence="5">
    <location>
        <begin position="215"/>
        <end position="275"/>
    </location>
</feature>
<evidence type="ECO:0000256" key="2">
    <source>
        <dbReference type="ARBA" id="ARBA00023125"/>
    </source>
</evidence>
<protein>
    <submittedName>
        <fullName evidence="6">Transcriptional regulator, TetR family</fullName>
    </submittedName>
</protein>
<evidence type="ECO:0000313" key="6">
    <source>
        <dbReference type="EMBL" id="KJE21747.1"/>
    </source>
</evidence>
<feature type="DNA-binding region" description="H-T-H motif" evidence="4">
    <location>
        <begin position="238"/>
        <end position="257"/>
    </location>
</feature>
<dbReference type="PRINTS" id="PR00455">
    <property type="entry name" value="HTHTETR"/>
</dbReference>
<dbReference type="SUPFAM" id="SSF46689">
    <property type="entry name" value="Homeodomain-like"/>
    <property type="match status" value="2"/>
</dbReference>
<dbReference type="PANTHER" id="PTHR30055:SF234">
    <property type="entry name" value="HTH-TYPE TRANSCRIPTIONAL REGULATOR BETI"/>
    <property type="match status" value="1"/>
</dbReference>
<keyword evidence="1" id="KW-0805">Transcription regulation</keyword>
<dbReference type="Pfam" id="PF00440">
    <property type="entry name" value="TetR_N"/>
    <property type="match status" value="2"/>
</dbReference>
<name>A0A0D8BED9_9ACTN</name>
<evidence type="ECO:0000313" key="7">
    <source>
        <dbReference type="Proteomes" id="UP000032545"/>
    </source>
</evidence>
<dbReference type="InterPro" id="IPR050109">
    <property type="entry name" value="HTH-type_TetR-like_transc_reg"/>
</dbReference>
<evidence type="ECO:0000256" key="4">
    <source>
        <dbReference type="PROSITE-ProRule" id="PRU00335"/>
    </source>
</evidence>
<dbReference type="GO" id="GO:0000976">
    <property type="term" value="F:transcription cis-regulatory region binding"/>
    <property type="evidence" value="ECO:0007669"/>
    <property type="project" value="TreeGrafter"/>
</dbReference>
<dbReference type="EMBL" id="JYFN01000032">
    <property type="protein sequence ID" value="KJE21747.1"/>
    <property type="molecule type" value="Genomic_DNA"/>
</dbReference>
<keyword evidence="3" id="KW-0804">Transcription</keyword>
<keyword evidence="7" id="KW-1185">Reference proteome</keyword>